<keyword evidence="3" id="KW-1185">Reference proteome</keyword>
<feature type="transmembrane region" description="Helical" evidence="1">
    <location>
        <begin position="145"/>
        <end position="161"/>
    </location>
</feature>
<feature type="transmembrane region" description="Helical" evidence="1">
    <location>
        <begin position="42"/>
        <end position="62"/>
    </location>
</feature>
<evidence type="ECO:0000256" key="1">
    <source>
        <dbReference type="SAM" id="Phobius"/>
    </source>
</evidence>
<dbReference type="AlphaFoldDB" id="A0A7Z8P2S6"/>
<gene>
    <name evidence="2" type="ORF">FKV42_04000</name>
</gene>
<keyword evidence="1" id="KW-0812">Transmembrane</keyword>
<dbReference type="RefSeq" id="WP_154808961.1">
    <property type="nucleotide sequence ID" value="NZ_VIAQ01000010.1"/>
</dbReference>
<sequence>MNDEIKMKVPLHIPDYEYIPVVIALGLLAFIPLTLIDHLYRSIWTYLSVVLIMSMILIVVHLRSYYEIIINNNEIIVKKALFKDLKIPVDKIEGISDFNNTLHKYRKPYFLILGLMVLIVAVMNVRDGLESIEKYGFYEATNVPAVFFIPLMFLIILYASYRMSHYPKAIKVKADPGFIDLYPENEEKYLLLKDKLDSLLR</sequence>
<evidence type="ECO:0000313" key="3">
    <source>
        <dbReference type="Proteomes" id="UP000319335"/>
    </source>
</evidence>
<keyword evidence="1" id="KW-0472">Membrane</keyword>
<dbReference type="Proteomes" id="UP000319335">
    <property type="component" value="Unassembled WGS sequence"/>
</dbReference>
<dbReference type="OrthoDB" id="125819at2157"/>
<evidence type="ECO:0000313" key="2">
    <source>
        <dbReference type="EMBL" id="TQD27036.1"/>
    </source>
</evidence>
<name>A0A7Z8P2S6_9EURY</name>
<proteinExistence type="predicted"/>
<dbReference type="EMBL" id="VIAQ01000010">
    <property type="protein sequence ID" value="TQD27036.1"/>
    <property type="molecule type" value="Genomic_DNA"/>
</dbReference>
<comment type="caution">
    <text evidence="2">The sequence shown here is derived from an EMBL/GenBank/DDBJ whole genome shotgun (WGS) entry which is preliminary data.</text>
</comment>
<keyword evidence="1" id="KW-1133">Transmembrane helix</keyword>
<accession>A0A7Z8P2S6</accession>
<feature type="transmembrane region" description="Helical" evidence="1">
    <location>
        <begin position="108"/>
        <end position="125"/>
    </location>
</feature>
<feature type="transmembrane region" description="Helical" evidence="1">
    <location>
        <begin position="16"/>
        <end position="36"/>
    </location>
</feature>
<organism evidence="2 3">
    <name type="scientific">Methanolobus vulcani</name>
    <dbReference type="NCBI Taxonomy" id="38026"/>
    <lineage>
        <taxon>Archaea</taxon>
        <taxon>Methanobacteriati</taxon>
        <taxon>Methanobacteriota</taxon>
        <taxon>Stenosarchaea group</taxon>
        <taxon>Methanomicrobia</taxon>
        <taxon>Methanosarcinales</taxon>
        <taxon>Methanosarcinaceae</taxon>
        <taxon>Methanolobus</taxon>
    </lineage>
</organism>
<protein>
    <submittedName>
        <fullName evidence="2">Uncharacterized protein</fullName>
    </submittedName>
</protein>
<reference evidence="2 3" key="1">
    <citation type="submission" date="2019-06" db="EMBL/GenBank/DDBJ databases">
        <title>Draft genome sequence of Methanolobus vulcani B1d.</title>
        <authorList>
            <person name="Creighbaum A.J."/>
            <person name="Ticak T."/>
            <person name="Hariraju D."/>
            <person name="Arivett B.A."/>
            <person name="Ferguson D.J.Jr."/>
        </authorList>
    </citation>
    <scope>NUCLEOTIDE SEQUENCE [LARGE SCALE GENOMIC DNA]</scope>
    <source>
        <strain evidence="2 3">B1d</strain>
    </source>
</reference>